<dbReference type="SUPFAM" id="SSF55166">
    <property type="entry name" value="Hedgehog/DD-peptidase"/>
    <property type="match status" value="1"/>
</dbReference>
<gene>
    <name evidence="9" type="primary">ddpX</name>
    <name evidence="12" type="ORF">SAMN02982931_01549</name>
</gene>
<accession>A0A1G6BK49</accession>
<feature type="chain" id="PRO_5011746485" description="D-alanyl-D-alanine dipeptidase" evidence="11">
    <location>
        <begin position="21"/>
        <end position="224"/>
    </location>
</feature>
<comment type="function">
    <text evidence="9 10">Catalyzes hydrolysis of the D-alanyl-D-alanine dipeptide.</text>
</comment>
<evidence type="ECO:0000256" key="5">
    <source>
        <dbReference type="ARBA" id="ARBA00022833"/>
    </source>
</evidence>
<comment type="cofactor">
    <cofactor evidence="9">
        <name>Zn(2+)</name>
        <dbReference type="ChEBI" id="CHEBI:29105"/>
    </cofactor>
    <text evidence="9">Binds 1 zinc ion per subunit.</text>
</comment>
<keyword evidence="8 10" id="KW-0961">Cell wall biogenesis/degradation</keyword>
<evidence type="ECO:0000256" key="11">
    <source>
        <dbReference type="SAM" id="SignalP"/>
    </source>
</evidence>
<dbReference type="InterPro" id="IPR009045">
    <property type="entry name" value="Zn_M74/Hedgehog-like"/>
</dbReference>
<dbReference type="CDD" id="cd14817">
    <property type="entry name" value="D-Ala-D-Ala_dipeptidase_VanX"/>
    <property type="match status" value="1"/>
</dbReference>
<dbReference type="EMBL" id="FMXQ01000003">
    <property type="protein sequence ID" value="SDB20996.1"/>
    <property type="molecule type" value="Genomic_DNA"/>
</dbReference>
<dbReference type="RefSeq" id="WP_090875842.1">
    <property type="nucleotide sequence ID" value="NZ_FMXQ01000003.1"/>
</dbReference>
<feature type="binding site" evidence="9">
    <location>
        <position position="145"/>
    </location>
    <ligand>
        <name>Zn(2+)</name>
        <dbReference type="ChEBI" id="CHEBI:29105"/>
        <note>catalytic</note>
    </ligand>
</feature>
<evidence type="ECO:0000256" key="2">
    <source>
        <dbReference type="ARBA" id="ARBA00022670"/>
    </source>
</evidence>
<keyword evidence="5 9" id="KW-0862">Zinc</keyword>
<evidence type="ECO:0000256" key="6">
    <source>
        <dbReference type="ARBA" id="ARBA00022997"/>
    </source>
</evidence>
<keyword evidence="13" id="KW-1185">Reference proteome</keyword>
<dbReference type="PIRSF" id="PIRSF026671">
    <property type="entry name" value="AA_dipeptidase"/>
    <property type="match status" value="1"/>
</dbReference>
<dbReference type="Pfam" id="PF01427">
    <property type="entry name" value="Peptidase_M15"/>
    <property type="match status" value="1"/>
</dbReference>
<evidence type="ECO:0000256" key="4">
    <source>
        <dbReference type="ARBA" id="ARBA00022801"/>
    </source>
</evidence>
<keyword evidence="6 9" id="KW-0224">Dipeptidase</keyword>
<dbReference type="HAMAP" id="MF_01924">
    <property type="entry name" value="A_A_dipeptidase"/>
    <property type="match status" value="1"/>
</dbReference>
<keyword evidence="11" id="KW-0732">Signal</keyword>
<dbReference type="STRING" id="665467.SAMN02982931_01549"/>
<evidence type="ECO:0000256" key="9">
    <source>
        <dbReference type="HAMAP-Rule" id="MF_01924"/>
    </source>
</evidence>
<name>A0A1G6BK49_9HYPH</name>
<comment type="catalytic activity">
    <reaction evidence="1 9 10">
        <text>D-alanyl-D-alanine + H2O = 2 D-alanine</text>
        <dbReference type="Rhea" id="RHEA:20661"/>
        <dbReference type="ChEBI" id="CHEBI:15377"/>
        <dbReference type="ChEBI" id="CHEBI:57416"/>
        <dbReference type="ChEBI" id="CHEBI:57822"/>
        <dbReference type="EC" id="3.4.13.22"/>
    </reaction>
</comment>
<dbReference type="GO" id="GO:0008270">
    <property type="term" value="F:zinc ion binding"/>
    <property type="evidence" value="ECO:0007669"/>
    <property type="project" value="UniProtKB-UniRule"/>
</dbReference>
<dbReference type="Proteomes" id="UP000199071">
    <property type="component" value="Unassembled WGS sequence"/>
</dbReference>
<evidence type="ECO:0000256" key="3">
    <source>
        <dbReference type="ARBA" id="ARBA00022723"/>
    </source>
</evidence>
<evidence type="ECO:0000256" key="1">
    <source>
        <dbReference type="ARBA" id="ARBA00001362"/>
    </source>
</evidence>
<dbReference type="Gene3D" id="3.30.1380.10">
    <property type="match status" value="1"/>
</dbReference>
<evidence type="ECO:0000256" key="7">
    <source>
        <dbReference type="ARBA" id="ARBA00023049"/>
    </source>
</evidence>
<dbReference type="GO" id="GO:0008237">
    <property type="term" value="F:metallopeptidase activity"/>
    <property type="evidence" value="ECO:0007669"/>
    <property type="project" value="UniProtKB-KW"/>
</dbReference>
<feature type="site" description="Transition state stabilizer" evidence="9">
    <location>
        <position position="93"/>
    </location>
</feature>
<feature type="binding site" evidence="9">
    <location>
        <position position="138"/>
    </location>
    <ligand>
        <name>Zn(2+)</name>
        <dbReference type="ChEBI" id="CHEBI:29105"/>
        <note>catalytic</note>
    </ligand>
</feature>
<organism evidence="12 13">
    <name type="scientific">Bauldia litoralis</name>
    <dbReference type="NCBI Taxonomy" id="665467"/>
    <lineage>
        <taxon>Bacteria</taxon>
        <taxon>Pseudomonadati</taxon>
        <taxon>Pseudomonadota</taxon>
        <taxon>Alphaproteobacteria</taxon>
        <taxon>Hyphomicrobiales</taxon>
        <taxon>Kaistiaceae</taxon>
        <taxon>Bauldia</taxon>
    </lineage>
</organism>
<sequence>MRTMILMVIAIATALVSARAEDRPADFVNIVDVIPDVIVEARYAGYFNFVGRPIDGYEAPACLLTRLAAEALARVQAALKPYGFGLKVFDCYRPERAVAAFVRWAEDVDDIRMKPEFYPELDKDALFDKGYIAAKSGHSRGSTVDLTVVTLPAGVEVYMGTGYDFFSERSWPDDPQQPSEARGNRLMLTSLMQLHGFKPYPYEWWHFTLADEPHPDTYFDFPVK</sequence>
<keyword evidence="4 9" id="KW-0378">Hydrolase</keyword>
<keyword evidence="2 9" id="KW-0645">Protease</keyword>
<dbReference type="EC" id="3.4.13.22" evidence="9 10"/>
<feature type="signal peptide" evidence="11">
    <location>
        <begin position="1"/>
        <end position="20"/>
    </location>
</feature>
<feature type="binding site" evidence="9">
    <location>
        <position position="206"/>
    </location>
    <ligand>
        <name>Zn(2+)</name>
        <dbReference type="ChEBI" id="CHEBI:29105"/>
        <note>catalytic</note>
    </ligand>
</feature>
<evidence type="ECO:0000256" key="10">
    <source>
        <dbReference type="PIRNR" id="PIRNR026671"/>
    </source>
</evidence>
<keyword evidence="3 9" id="KW-0479">Metal-binding</keyword>
<dbReference type="GO" id="GO:0071555">
    <property type="term" value="P:cell wall organization"/>
    <property type="evidence" value="ECO:0007669"/>
    <property type="project" value="UniProtKB-KW"/>
</dbReference>
<proteinExistence type="inferred from homology"/>
<dbReference type="OrthoDB" id="9801430at2"/>
<feature type="active site" description="Proton donor/acceptor" evidence="9">
    <location>
        <position position="203"/>
    </location>
</feature>
<dbReference type="PANTHER" id="PTHR43126:SF1">
    <property type="entry name" value="D-ALANYL-D-ALANINE DIPEPTIDASE"/>
    <property type="match status" value="1"/>
</dbReference>
<dbReference type="PANTHER" id="PTHR43126">
    <property type="entry name" value="D-ALANYL-D-ALANINE DIPEPTIDASE"/>
    <property type="match status" value="1"/>
</dbReference>
<evidence type="ECO:0000256" key="8">
    <source>
        <dbReference type="ARBA" id="ARBA00023316"/>
    </source>
</evidence>
<keyword evidence="7 9" id="KW-0482">Metalloprotease</keyword>
<dbReference type="GO" id="GO:0006508">
    <property type="term" value="P:proteolysis"/>
    <property type="evidence" value="ECO:0007669"/>
    <property type="project" value="UniProtKB-KW"/>
</dbReference>
<reference evidence="12 13" key="1">
    <citation type="submission" date="2016-10" db="EMBL/GenBank/DDBJ databases">
        <authorList>
            <person name="de Groot N.N."/>
        </authorList>
    </citation>
    <scope>NUCLEOTIDE SEQUENCE [LARGE SCALE GENOMIC DNA]</scope>
    <source>
        <strain evidence="12 13">ATCC 35022</strain>
    </source>
</reference>
<dbReference type="InterPro" id="IPR000755">
    <property type="entry name" value="A_A_dipeptidase"/>
</dbReference>
<dbReference type="GO" id="GO:0160237">
    <property type="term" value="F:D-Ala-D-Ala dipeptidase activity"/>
    <property type="evidence" value="ECO:0007669"/>
    <property type="project" value="UniProtKB-EC"/>
</dbReference>
<evidence type="ECO:0000313" key="12">
    <source>
        <dbReference type="EMBL" id="SDB20996.1"/>
    </source>
</evidence>
<evidence type="ECO:0000313" key="13">
    <source>
        <dbReference type="Proteomes" id="UP000199071"/>
    </source>
</evidence>
<comment type="similarity">
    <text evidence="9 10">Belongs to the peptidase M15D family.</text>
</comment>
<dbReference type="AlphaFoldDB" id="A0A1G6BK49"/>
<protein>
    <recommendedName>
        <fullName evidence="9 10">D-alanyl-D-alanine dipeptidase</fullName>
        <shortName evidence="9 10">D-Ala-D-Ala dipeptidase</shortName>
        <ecNumber evidence="9 10">3.4.13.22</ecNumber>
    </recommendedName>
</protein>